<gene>
    <name evidence="1" type="ORF">C1D09_027705</name>
</gene>
<dbReference type="RefSeq" id="WP_143977238.1">
    <property type="nucleotide sequence ID" value="NZ_PNOT02000328.1"/>
</dbReference>
<evidence type="ECO:0000313" key="1">
    <source>
        <dbReference type="EMBL" id="TSE02935.1"/>
    </source>
</evidence>
<protein>
    <submittedName>
        <fullName evidence="1">Uncharacterized protein</fullName>
    </submittedName>
</protein>
<dbReference type="OrthoDB" id="73428at68287"/>
<keyword evidence="2" id="KW-1185">Reference proteome</keyword>
<comment type="caution">
    <text evidence="1">The sequence shown here is derived from an EMBL/GenBank/DDBJ whole genome shotgun (WGS) entry which is preliminary data.</text>
</comment>
<reference evidence="1" key="1">
    <citation type="submission" date="2019-07" db="EMBL/GenBank/DDBJ databases">
        <title>Mesorhizobum intechiensis sp. nov. isolated from nodules of Lotus tenuis growing in lowlands of the Flooding Pampa, Argentina.</title>
        <authorList>
            <person name="Estrella M.J."/>
            <person name="Torres Tejerizo G.A."/>
            <person name="Cumpa Velazquez L.M."/>
            <person name="Fontana F."/>
            <person name="Hansen L."/>
            <person name="Pistorio M."/>
            <person name="Sannazzaro A.I."/>
        </authorList>
    </citation>
    <scope>NUCLEOTIDE SEQUENCE</scope>
    <source>
        <strain evidence="1">BD68</strain>
    </source>
</reference>
<dbReference type="EMBL" id="PNOT02000328">
    <property type="protein sequence ID" value="TSE02935.1"/>
    <property type="molecule type" value="Genomic_DNA"/>
</dbReference>
<sequence length="83" mass="8873">MNLPNIICENALAKSFFERCAESLPKFHNPFIGALYDWQTLLTGVFALVGSFESSRSLVAASPASAVSGESFGVACIFLVICP</sequence>
<evidence type="ECO:0000313" key="2">
    <source>
        <dbReference type="Proteomes" id="UP000235507"/>
    </source>
</evidence>
<accession>A0A8T9AIY1</accession>
<dbReference type="Proteomes" id="UP000235507">
    <property type="component" value="Unassembled WGS sequence"/>
</dbReference>
<dbReference type="AlphaFoldDB" id="A0A8T9AIY1"/>
<proteinExistence type="predicted"/>
<name>A0A8T9AIY1_9HYPH</name>
<organism evidence="1 2">
    <name type="scientific">Mesorhizobium intechi</name>
    <dbReference type="NCBI Taxonomy" id="537601"/>
    <lineage>
        <taxon>Bacteria</taxon>
        <taxon>Pseudomonadati</taxon>
        <taxon>Pseudomonadota</taxon>
        <taxon>Alphaproteobacteria</taxon>
        <taxon>Hyphomicrobiales</taxon>
        <taxon>Phyllobacteriaceae</taxon>
        <taxon>Mesorhizobium</taxon>
    </lineage>
</organism>